<protein>
    <submittedName>
        <fullName evidence="3">Uncharacterized protein</fullName>
    </submittedName>
</protein>
<reference evidence="2" key="2">
    <citation type="submission" date="2017-01" db="EMBL/GenBank/DDBJ databases">
        <authorList>
            <person name="Mah S.A."/>
            <person name="Swanson W.J."/>
            <person name="Moy G.W."/>
            <person name="Vacquier V.D."/>
        </authorList>
    </citation>
    <scope>NUCLEOTIDE SEQUENCE [LARGE SCALE GENOMIC DNA]</scope>
    <source>
        <strain evidence="2">MT1</strain>
    </source>
</reference>
<evidence type="ECO:0000313" key="6">
    <source>
        <dbReference type="Proteomes" id="UP000460142"/>
    </source>
</evidence>
<reference evidence="1 6" key="4">
    <citation type="submission" date="2019-09" db="EMBL/GenBank/DDBJ databases">
        <title>Draft genome sequences of 48 bacterial type strains from the CCUG.</title>
        <authorList>
            <person name="Tunovic T."/>
            <person name="Pineiro-Iglesias B."/>
            <person name="Unosson C."/>
            <person name="Inganas E."/>
            <person name="Ohlen M."/>
            <person name="Cardew S."/>
            <person name="Jensie-Markopoulos S."/>
            <person name="Salva-Serra F."/>
            <person name="Jaen-Luchoro D."/>
            <person name="Karlsson R."/>
            <person name="Svensson-Stadler L."/>
            <person name="Chun J."/>
            <person name="Moore E."/>
        </authorList>
    </citation>
    <scope>NUCLEOTIDE SEQUENCE [LARGE SCALE GENOMIC DNA]</scope>
    <source>
        <strain evidence="1 6">CCUG 53116</strain>
    </source>
</reference>
<keyword evidence="4" id="KW-1185">Reference proteome</keyword>
<reference evidence="3 5" key="1">
    <citation type="submission" date="2016-10" db="EMBL/GenBank/DDBJ databases">
        <authorList>
            <person name="de Groot N.N."/>
        </authorList>
    </citation>
    <scope>NUCLEOTIDE SEQUENCE [LARGE SCALE GENOMIC DNA]</scope>
    <source>
        <strain evidence="3 5">BS3776</strain>
    </source>
</reference>
<proteinExistence type="predicted"/>
<accession>A0A1H0MSA1</accession>
<organism evidence="3 5">
    <name type="scientific">Pseudomonas reinekei</name>
    <dbReference type="NCBI Taxonomy" id="395598"/>
    <lineage>
        <taxon>Bacteria</taxon>
        <taxon>Pseudomonadati</taxon>
        <taxon>Pseudomonadota</taxon>
        <taxon>Gammaproteobacteria</taxon>
        <taxon>Pseudomonadales</taxon>
        <taxon>Pseudomonadaceae</taxon>
        <taxon>Pseudomonas</taxon>
    </lineage>
</organism>
<dbReference type="Proteomes" id="UP000198549">
    <property type="component" value="Chromosome I"/>
</dbReference>
<sequence length="252" mass="28022">MDSFRQESFVDAGLLGVLSLSLDQQMKCDTLYSLLAAQVMASNNVPDVGDFPQWHSRFVEALERCGWTLRREQDLNPVFDQPSTVTLQNVFAQALTGEGLREPCELALEALDAFARLSTDSPSAVRFRERSFSRRVVKVGNGKEAQRFTVHWLLAVSARQACIDLFHLEFETTQYVDGQFLQQAFVPSSFTSPVLVKHHAFEMAARAFARSRAQIVAFVQGHQMMPIKPGIGLTPASLACDAVMAPDNLSPR</sequence>
<dbReference type="AlphaFoldDB" id="A0A1H0MSA1"/>
<dbReference type="Proteomes" id="UP000186756">
    <property type="component" value="Unassembled WGS sequence"/>
</dbReference>
<dbReference type="EMBL" id="LT629709">
    <property type="protein sequence ID" value="SDO83329.1"/>
    <property type="molecule type" value="Genomic_DNA"/>
</dbReference>
<gene>
    <name evidence="2" type="ORF">BVK86_18755</name>
    <name evidence="1" type="ORF">F7R15_16890</name>
    <name evidence="3" type="ORF">SAMN04490202_1995</name>
</gene>
<name>A0A1H0MSA1_PSERE</name>
<evidence type="ECO:0000313" key="1">
    <source>
        <dbReference type="EMBL" id="KAB0484528.1"/>
    </source>
</evidence>
<evidence type="ECO:0000313" key="2">
    <source>
        <dbReference type="EMBL" id="OLU01353.1"/>
    </source>
</evidence>
<dbReference type="EMBL" id="VZPS01000010">
    <property type="protein sequence ID" value="KAB0484528.1"/>
    <property type="molecule type" value="Genomic_DNA"/>
</dbReference>
<dbReference type="Proteomes" id="UP000460142">
    <property type="component" value="Unassembled WGS sequence"/>
</dbReference>
<dbReference type="EMBL" id="MSTQ01000011">
    <property type="protein sequence ID" value="OLU01353.1"/>
    <property type="molecule type" value="Genomic_DNA"/>
</dbReference>
<evidence type="ECO:0000313" key="5">
    <source>
        <dbReference type="Proteomes" id="UP000198549"/>
    </source>
</evidence>
<dbReference type="OrthoDB" id="6844571at2"/>
<reference evidence="4" key="3">
    <citation type="submission" date="2017-01" db="EMBL/GenBank/DDBJ databases">
        <authorList>
            <person name="Poblete-Castro I."/>
        </authorList>
    </citation>
    <scope>NUCLEOTIDE SEQUENCE [LARGE SCALE GENOMIC DNA]</scope>
    <source>
        <strain evidence="4">DSM 18361 / CCUG 53116 / MT1</strain>
    </source>
</reference>
<dbReference type="RefSeq" id="WP_075947819.1">
    <property type="nucleotide sequence ID" value="NZ_LT629709.1"/>
</dbReference>
<evidence type="ECO:0000313" key="3">
    <source>
        <dbReference type="EMBL" id="SDO83329.1"/>
    </source>
</evidence>
<evidence type="ECO:0000313" key="4">
    <source>
        <dbReference type="Proteomes" id="UP000186756"/>
    </source>
</evidence>